<dbReference type="PANTHER" id="PTHR43179">
    <property type="entry name" value="RHAMNOSYLTRANSFERASE WBBL"/>
    <property type="match status" value="1"/>
</dbReference>
<dbReference type="RefSeq" id="WP_210806264.1">
    <property type="nucleotide sequence ID" value="NZ_JAGQDG010000001.1"/>
</dbReference>
<organism evidence="5 6">
    <name type="scientific">Ideonella paludis</name>
    <dbReference type="NCBI Taxonomy" id="1233411"/>
    <lineage>
        <taxon>Bacteria</taxon>
        <taxon>Pseudomonadati</taxon>
        <taxon>Pseudomonadota</taxon>
        <taxon>Betaproteobacteria</taxon>
        <taxon>Burkholderiales</taxon>
        <taxon>Sphaerotilaceae</taxon>
        <taxon>Ideonella</taxon>
    </lineage>
</organism>
<evidence type="ECO:0000259" key="4">
    <source>
        <dbReference type="Pfam" id="PF00535"/>
    </source>
</evidence>
<sequence length="1239" mass="136057">MPDNVAPLPPTPTHAAPSAARMALERIQGLTLVGWALDPADFGREQLELRCGATTLMVRVRRVPREDVCQALGVKVERPGFEMDLPEEVWPALARGGQLQVLVNKAALPHPSLRPSIQSVTEWLAQVEAQPGSIRRTNQIASAQAHLAVARPLQAALAEAEVTQQAQQGHVAGQVESWRGLSLVGWAADKPQQRASIRLRVGEQTLAAPVRRVSRQDVAQALGFSDEMLGFEIEVPGTLWPEQPGTEQLDILVLVDGVACGAPWRLERSQLANALADALALNDATQRQHQTLLAMEHLVRADALETLDDSQRDALYAQAQASGFEPWLRQRGVVAKLPSAALRRPMAMGPRGRMGKWLSRPERAERALNMLLALKGKPALRRAAENLEVSLTQALGLFDRALYDEQVPPDERQGQSAVRHYVRHGDALSLAPNALFDARYYTGQLPGRLHPGVNRLLHYGLVGRFRGLNPCAWFQPQHYLLRNPDVASTKIEPWLHYMNWGWREGRTPHPDMAEGHLACPPLLQRLAHAQQAQHPDPRVDDLLRRLPVSAGVEGLRLPWMPPLTLGGRNYLDLERWRTLKPPASGRGAVNVIVPVYAGVQETLRCLWSVLASPVDTPFELLVIDDCSPDPALSAMLRELAALKLIRLVRNPKNQGFVATVNLGMSLQWESDVVLLNADTQVFPGWLDRLVAHGAAHPEAASITPLSNNATICSYPRMPQGQEAPEDAAELDRLAALANRGQVVTVPTGVGFCMWMRRSCMDAIGLFDTGRFGRGYGEENDWCQRAQAAGWTHLIATDVYVVHQGAVSFSSETAVRVRAAMAVLAERYPDYSRQVDDWIAKDPMREARARLDVARLREVVGHKIVLMISHNRGGGTARHEREEAQRLRIRHGLGTLWLRPSRRPGRLALTLPGQNPLPNLEALSPQLDGELERLLAAFELAEVQLHHLVDLPSTLRDSVGAWCQKLKVPLVMMVHDYHLICPRITLSDASGLYCGEPDATGCARCLHRDGLDKTVGAIGDWRAASLALMQQAKQVRVPDIDVAQRLARHYPTLKMMLKPHETPPAAPTDTSTPPAVQHVLVIGGLNEPKGYEVLRQAAASPEARSAGLRFTLLGHSINDEALRQAGVTVLGRYEEATLNQRIEDQNPDLIWLPSIWPETYSYVLSAAMESGRRVAAFKIGAPARRLREWDPSGRWFTLLPLELARNPAGVVALLQAVPPPVVVAAAAGPSVGGAAGHLAG</sequence>
<gene>
    <name evidence="5" type="ORF">KAK11_03725</name>
</gene>
<dbReference type="SUPFAM" id="SSF53448">
    <property type="entry name" value="Nucleotide-diphospho-sugar transferases"/>
    <property type="match status" value="1"/>
</dbReference>
<dbReference type="GO" id="GO:0016757">
    <property type="term" value="F:glycosyltransferase activity"/>
    <property type="evidence" value="ECO:0007669"/>
    <property type="project" value="UniProtKB-KW"/>
</dbReference>
<keyword evidence="6" id="KW-1185">Reference proteome</keyword>
<evidence type="ECO:0000256" key="3">
    <source>
        <dbReference type="ARBA" id="ARBA00022679"/>
    </source>
</evidence>
<keyword evidence="3 5" id="KW-0808">Transferase</keyword>
<dbReference type="EMBL" id="JAGQDG010000001">
    <property type="protein sequence ID" value="MBQ0934427.1"/>
    <property type="molecule type" value="Genomic_DNA"/>
</dbReference>
<dbReference type="Pfam" id="PF00535">
    <property type="entry name" value="Glycos_transf_2"/>
    <property type="match status" value="1"/>
</dbReference>
<dbReference type="PANTHER" id="PTHR43179:SF12">
    <property type="entry name" value="GALACTOFURANOSYLTRANSFERASE GLFT2"/>
    <property type="match status" value="1"/>
</dbReference>
<dbReference type="EC" id="2.4.-.-" evidence="5"/>
<keyword evidence="2 5" id="KW-0328">Glycosyltransferase</keyword>
<dbReference type="Gene3D" id="3.90.550.10">
    <property type="entry name" value="Spore Coat Polysaccharide Biosynthesis Protein SpsA, Chain A"/>
    <property type="match status" value="1"/>
</dbReference>
<comment type="similarity">
    <text evidence="1">Belongs to the glycosyltransferase 2 family.</text>
</comment>
<dbReference type="SUPFAM" id="SSF53756">
    <property type="entry name" value="UDP-Glycosyltransferase/glycogen phosphorylase"/>
    <property type="match status" value="1"/>
</dbReference>
<evidence type="ECO:0000256" key="2">
    <source>
        <dbReference type="ARBA" id="ARBA00022676"/>
    </source>
</evidence>
<dbReference type="InterPro" id="IPR001173">
    <property type="entry name" value="Glyco_trans_2-like"/>
</dbReference>
<comment type="caution">
    <text evidence="5">The sequence shown here is derived from an EMBL/GenBank/DDBJ whole genome shotgun (WGS) entry which is preliminary data.</text>
</comment>
<evidence type="ECO:0000313" key="6">
    <source>
        <dbReference type="Proteomes" id="UP000672097"/>
    </source>
</evidence>
<accession>A0ABS5DTH2</accession>
<protein>
    <submittedName>
        <fullName evidence="5">Glycosyltransferase</fullName>
        <ecNumber evidence="5">2.4.-.-</ecNumber>
    </submittedName>
</protein>
<dbReference type="Proteomes" id="UP000672097">
    <property type="component" value="Unassembled WGS sequence"/>
</dbReference>
<feature type="domain" description="Glycosyltransferase 2-like" evidence="4">
    <location>
        <begin position="591"/>
        <end position="760"/>
    </location>
</feature>
<evidence type="ECO:0000313" key="5">
    <source>
        <dbReference type="EMBL" id="MBQ0934427.1"/>
    </source>
</evidence>
<proteinExistence type="inferred from homology"/>
<evidence type="ECO:0000256" key="1">
    <source>
        <dbReference type="ARBA" id="ARBA00006739"/>
    </source>
</evidence>
<name>A0ABS5DTH2_9BURK</name>
<reference evidence="5 6" key="1">
    <citation type="submission" date="2021-04" db="EMBL/GenBank/DDBJ databases">
        <title>The genome sequence of type strain Ideonella paludis KCTC 32238.</title>
        <authorList>
            <person name="Liu Y."/>
        </authorList>
    </citation>
    <scope>NUCLEOTIDE SEQUENCE [LARGE SCALE GENOMIC DNA]</scope>
    <source>
        <strain evidence="5 6">KCTC 32238</strain>
    </source>
</reference>
<dbReference type="InterPro" id="IPR029044">
    <property type="entry name" value="Nucleotide-diphossugar_trans"/>
</dbReference>
<dbReference type="Gene3D" id="3.40.50.2000">
    <property type="entry name" value="Glycogen Phosphorylase B"/>
    <property type="match status" value="2"/>
</dbReference>